<accession>A0A815QI69</accession>
<evidence type="ECO:0000313" key="9">
    <source>
        <dbReference type="Proteomes" id="UP000663860"/>
    </source>
</evidence>
<dbReference type="PRINTS" id="PR00304">
    <property type="entry name" value="TCOMPLEXTCP1"/>
</dbReference>
<dbReference type="GO" id="GO:0005524">
    <property type="term" value="F:ATP binding"/>
    <property type="evidence" value="ECO:0007669"/>
    <property type="project" value="UniProtKB-KW"/>
</dbReference>
<dbReference type="PANTHER" id="PTHR11353">
    <property type="entry name" value="CHAPERONIN"/>
    <property type="match status" value="1"/>
</dbReference>
<evidence type="ECO:0000256" key="4">
    <source>
        <dbReference type="ARBA" id="ARBA00022741"/>
    </source>
</evidence>
<name>A0A815QI69_9BILA</name>
<evidence type="ECO:0000256" key="5">
    <source>
        <dbReference type="ARBA" id="ARBA00022840"/>
    </source>
</evidence>
<keyword evidence="5 7" id="KW-0067">ATP-binding</keyword>
<dbReference type="AlphaFoldDB" id="A0A815QI69"/>
<dbReference type="PROSITE" id="PS00995">
    <property type="entry name" value="TCP1_3"/>
    <property type="match status" value="2"/>
</dbReference>
<dbReference type="SUPFAM" id="SSF52029">
    <property type="entry name" value="GroEL apical domain-like"/>
    <property type="match status" value="3"/>
</dbReference>
<evidence type="ECO:0000313" key="8">
    <source>
        <dbReference type="EMBL" id="CAF1463648.1"/>
    </source>
</evidence>
<dbReference type="Gene3D" id="1.10.560.10">
    <property type="entry name" value="GroEL-like equatorial domain"/>
    <property type="match status" value="5"/>
</dbReference>
<evidence type="ECO:0000256" key="2">
    <source>
        <dbReference type="ARBA" id="ARBA00008020"/>
    </source>
</evidence>
<reference evidence="8" key="1">
    <citation type="submission" date="2021-02" db="EMBL/GenBank/DDBJ databases">
        <authorList>
            <person name="Nowell W R."/>
        </authorList>
    </citation>
    <scope>NUCLEOTIDE SEQUENCE</scope>
</reference>
<gene>
    <name evidence="8" type="ORF">IZO911_LOCUS43063</name>
</gene>
<proteinExistence type="inferred from homology"/>
<dbReference type="InterPro" id="IPR017998">
    <property type="entry name" value="Chaperone_TCP-1"/>
</dbReference>
<dbReference type="GO" id="GO:0140662">
    <property type="term" value="F:ATP-dependent protein folding chaperone"/>
    <property type="evidence" value="ECO:0007669"/>
    <property type="project" value="InterPro"/>
</dbReference>
<dbReference type="SUPFAM" id="SSF54849">
    <property type="entry name" value="GroEL-intermediate domain like"/>
    <property type="match status" value="2"/>
</dbReference>
<organism evidence="8 9">
    <name type="scientific">Adineta steineri</name>
    <dbReference type="NCBI Taxonomy" id="433720"/>
    <lineage>
        <taxon>Eukaryota</taxon>
        <taxon>Metazoa</taxon>
        <taxon>Spiralia</taxon>
        <taxon>Gnathifera</taxon>
        <taxon>Rotifera</taxon>
        <taxon>Eurotatoria</taxon>
        <taxon>Bdelloidea</taxon>
        <taxon>Adinetida</taxon>
        <taxon>Adinetidae</taxon>
        <taxon>Adineta</taxon>
    </lineage>
</organism>
<evidence type="ECO:0000256" key="1">
    <source>
        <dbReference type="ARBA" id="ARBA00004496"/>
    </source>
</evidence>
<dbReference type="CDD" id="cd03342">
    <property type="entry name" value="TCP1_zeta"/>
    <property type="match status" value="1"/>
</dbReference>
<evidence type="ECO:0000256" key="6">
    <source>
        <dbReference type="ARBA" id="ARBA00023186"/>
    </source>
</evidence>
<dbReference type="InterPro" id="IPR027410">
    <property type="entry name" value="TCP-1-like_intermed_sf"/>
</dbReference>
<dbReference type="NCBIfam" id="TIGR02347">
    <property type="entry name" value="chap_CCT_zeta"/>
    <property type="match status" value="1"/>
</dbReference>
<dbReference type="Gene3D" id="3.50.7.10">
    <property type="entry name" value="GroEL"/>
    <property type="match status" value="3"/>
</dbReference>
<dbReference type="InterPro" id="IPR002423">
    <property type="entry name" value="Cpn60/GroEL/TCP-1"/>
</dbReference>
<dbReference type="SUPFAM" id="SSF48592">
    <property type="entry name" value="GroEL equatorial domain-like"/>
    <property type="match status" value="4"/>
</dbReference>
<comment type="subcellular location">
    <subcellularLocation>
        <location evidence="1">Cytoplasm</location>
    </subcellularLocation>
</comment>
<keyword evidence="3" id="KW-0963">Cytoplasm</keyword>
<comment type="similarity">
    <text evidence="2 7">Belongs to the TCP-1 chaperonin family.</text>
</comment>
<dbReference type="FunFam" id="3.50.7.10:FF:000048">
    <property type="match status" value="1"/>
</dbReference>
<evidence type="ECO:0000256" key="7">
    <source>
        <dbReference type="RuleBase" id="RU004187"/>
    </source>
</evidence>
<keyword evidence="6 7" id="KW-0143">Chaperone</keyword>
<comment type="caution">
    <text evidence="8">The sequence shown here is derived from an EMBL/GenBank/DDBJ whole genome shotgun (WGS) entry which is preliminary data.</text>
</comment>
<dbReference type="FunFam" id="1.10.560.10:FF:000038">
    <property type="entry name" value="Chaperonin containing TCP1 subunit 6B"/>
    <property type="match status" value="3"/>
</dbReference>
<keyword evidence="4 7" id="KW-0547">Nucleotide-binding</keyword>
<dbReference type="Gene3D" id="3.30.260.10">
    <property type="entry name" value="TCP-1-like chaperonin intermediate domain"/>
    <property type="match status" value="2"/>
</dbReference>
<dbReference type="Proteomes" id="UP000663860">
    <property type="component" value="Unassembled WGS sequence"/>
</dbReference>
<dbReference type="InterPro" id="IPR012722">
    <property type="entry name" value="Chap_CCT_zeta"/>
</dbReference>
<dbReference type="GO" id="GO:0005737">
    <property type="term" value="C:cytoplasm"/>
    <property type="evidence" value="ECO:0007669"/>
    <property type="project" value="UniProtKB-SubCell"/>
</dbReference>
<sequence length="1222" mass="134067">MSAITTLNPKAESARQAQALAINISAARGLAEMLKTNLGPKGTMKMLVSGAGDIKITKDGCTLLHEMQVQHPTASLIARAATAQDDITGDGTTSIQVQHPTASLIARAATAQDDITGDGTTSIVLLIGELLKQADLYISEGLHPRIVGEGFELAKKEALQILDKCKIPINNDRETLIQIARTSLRTKLSMENADILTNIVVDAILALNEPGKPTDLNMVEIMEMQHRTEGDSRLVRGIVLDHGGRHPSMPKALKNAFVLTLNVSLEYEKTEVNAGFFYKNAEERDRLVTSERKFIDDRVQKIVGLKRKVCSGDDKNKTFVIVNQKGIDPFSLDILAKDGILALRRAKRRNMERITLACGGEAMNSVENLTKDCLGFAEDVYEHVLGEEKFTFIEGCKNPKSVTVLLKGSTKYILNQLKDALRDGLRSITNAIEDGCVIPGGGAFEIVAHHALTQYKEQVKGRARLGVQAFAEALLIIPKAIAQNAGHDQQETIVKLQHEYTTSKIPVGIDITTGEAMEPKSLGIYDNYRVKKQLIHSSTSIATNLILVDEILRAGLSSLRPVQHPTASLIARAATAQDDITGDGTTSIVLLIAKKEALQILDKCKIPINNDRETLVQIARTSLRTKLSIENADILTDVYFVDAILALNEPGKPTDLNMVEIIEMQHRTEGDSRLVRGVVLDHVNAGFFYKNAEERDRLVTSERKFIDDRVQKIVELKRKVCSGDDKNKTFVIVNQKGIDPFSLDILAKDGILALRRAKRRNMERITLACGGEAMNSVENLTKDCLGFAEDVYEHVLGEEKFTFIEGCKNPKSVTVLLKGSTKYILNQLKDALRDGLRSITNAIEDGCVIPGGGAFEIVAHHALTQYKEQVKGRARLGVQAFAEALLIIPKAIAQNAGHDQQEIIVKLQHEYTTAKIPVGIDITTGEAMEPKSLGIYDNYRVKKQLIHSSTSIATNLILVDEILRAGLSSLRPVELKRKVCSGDDKNKTFVIVNQKGIDPFSLDILAKDRILASRRAKRRNMERITLACGGEAMNSIENLTKDCLGFAEDVLGEEKFTFIEDCKNPKSVTVLLKGSTKYILNQLKDALRDGLRSITNAVEDGCVIPGGDASEIAAHHAFTQYKEQVKGRVRLGVQAFAEALLIIPKAIAQNAGHDQHEYTTSKIPVGIDITTGEAMEPKSFGIYDNYRVKKQLIHSSTSIATNLILVDEILRAGLSSLRPGGQ</sequence>
<dbReference type="GO" id="GO:0051082">
    <property type="term" value="F:unfolded protein binding"/>
    <property type="evidence" value="ECO:0007669"/>
    <property type="project" value="InterPro"/>
</dbReference>
<dbReference type="GO" id="GO:0016887">
    <property type="term" value="F:ATP hydrolysis activity"/>
    <property type="evidence" value="ECO:0007669"/>
    <property type="project" value="InterPro"/>
</dbReference>
<dbReference type="Pfam" id="PF00118">
    <property type="entry name" value="Cpn60_TCP1"/>
    <property type="match status" value="3"/>
</dbReference>
<dbReference type="InterPro" id="IPR027409">
    <property type="entry name" value="GroEL-like_apical_dom_sf"/>
</dbReference>
<dbReference type="InterPro" id="IPR002194">
    <property type="entry name" value="Chaperonin_TCP-1_CS"/>
</dbReference>
<dbReference type="InterPro" id="IPR027413">
    <property type="entry name" value="GROEL-like_equatorial_sf"/>
</dbReference>
<protein>
    <recommendedName>
        <fullName evidence="10">T-complex protein 1 subunit zeta</fullName>
    </recommendedName>
</protein>
<evidence type="ECO:0000256" key="3">
    <source>
        <dbReference type="ARBA" id="ARBA00022490"/>
    </source>
</evidence>
<dbReference type="FunFam" id="3.50.7.10:FF:000004">
    <property type="entry name" value="T-complex protein 1 subunit zeta"/>
    <property type="match status" value="1"/>
</dbReference>
<dbReference type="PROSITE" id="PS00750">
    <property type="entry name" value="TCP1_1"/>
    <property type="match status" value="1"/>
</dbReference>
<dbReference type="EMBL" id="CAJNOE010002017">
    <property type="protein sequence ID" value="CAF1463648.1"/>
    <property type="molecule type" value="Genomic_DNA"/>
</dbReference>
<evidence type="ECO:0008006" key="10">
    <source>
        <dbReference type="Google" id="ProtNLM"/>
    </source>
</evidence>